<accession>A3QIZ4</accession>
<dbReference type="GO" id="GO:0008198">
    <property type="term" value="F:ferrous iron binding"/>
    <property type="evidence" value="ECO:0007669"/>
    <property type="project" value="TreeGrafter"/>
</dbReference>
<dbReference type="AlphaFoldDB" id="A3QIZ4"/>
<dbReference type="KEGG" id="slo:Shew_3576"/>
<proteinExistence type="inferred from homology"/>
<protein>
    <submittedName>
        <fullName evidence="7">Cysteine dioxygenase type I</fullName>
    </submittedName>
</protein>
<dbReference type="EMBL" id="CP000606">
    <property type="protein sequence ID" value="ABO25442.1"/>
    <property type="molecule type" value="Genomic_DNA"/>
</dbReference>
<dbReference type="eggNOG" id="COG5553">
    <property type="taxonomic scope" value="Bacteria"/>
</dbReference>
<dbReference type="InterPro" id="IPR014710">
    <property type="entry name" value="RmlC-like_jellyroll"/>
</dbReference>
<feature type="binding site" evidence="6">
    <location>
        <position position="120"/>
    </location>
    <ligand>
        <name>Fe cation</name>
        <dbReference type="ChEBI" id="CHEBI:24875"/>
        <note>catalytic</note>
    </ligand>
</feature>
<dbReference type="Gene3D" id="2.60.120.10">
    <property type="entry name" value="Jelly Rolls"/>
    <property type="match status" value="1"/>
</dbReference>
<keyword evidence="4" id="KW-0560">Oxidoreductase</keyword>
<feature type="binding site" evidence="6">
    <location>
        <position position="118"/>
    </location>
    <ligand>
        <name>Fe cation</name>
        <dbReference type="ChEBI" id="CHEBI:24875"/>
        <note>catalytic</note>
    </ligand>
</feature>
<dbReference type="SMR" id="A3QIZ4"/>
<sequence length="224" mass="24900">MAFICYRPIAYLLPGADRLALIDDIQDKESVMENIGRLRDFVQSFTRLVEQVGCDEARIFSDGKSLLSELIAHDDWLPHAFAQPSIESYRQYLLYCDPMERFSVVSFVWAQGQITPVHDHTVWGMVGVLRGAERCEEYELDEAAVCLRASGSHELPVGGVDLVSPDIGDIHRVSNALLEGVSISIHVYGGNIGAVQRHVYDPDTGSKKPFISGYSNSVMPNIWG</sequence>
<evidence type="ECO:0000313" key="8">
    <source>
        <dbReference type="Proteomes" id="UP000001558"/>
    </source>
</evidence>
<reference evidence="7 8" key="1">
    <citation type="submission" date="2007-03" db="EMBL/GenBank/DDBJ databases">
        <title>Complete sequence of Shewanella loihica PV-4.</title>
        <authorList>
            <consortium name="US DOE Joint Genome Institute"/>
            <person name="Copeland A."/>
            <person name="Lucas S."/>
            <person name="Lapidus A."/>
            <person name="Barry K."/>
            <person name="Detter J.C."/>
            <person name="Glavina del Rio T."/>
            <person name="Hammon N."/>
            <person name="Israni S."/>
            <person name="Dalin E."/>
            <person name="Tice H."/>
            <person name="Pitluck S."/>
            <person name="Chain P."/>
            <person name="Malfatti S."/>
            <person name="Shin M."/>
            <person name="Vergez L."/>
            <person name="Schmutz J."/>
            <person name="Larimer F."/>
            <person name="Land M."/>
            <person name="Hauser L."/>
            <person name="Kyrpides N."/>
            <person name="Mikhailova N."/>
            <person name="Romine M.F."/>
            <person name="Serres G."/>
            <person name="Fredrickson J."/>
            <person name="Tiedje J."/>
            <person name="Richardson P."/>
        </authorList>
    </citation>
    <scope>NUCLEOTIDE SEQUENCE [LARGE SCALE GENOMIC DNA]</scope>
    <source>
        <strain evidence="8">ATCC BAA-1088 / PV-4</strain>
    </source>
</reference>
<dbReference type="InterPro" id="IPR011051">
    <property type="entry name" value="RmlC_Cupin_sf"/>
</dbReference>
<name>A3QIZ4_SHELP</name>
<dbReference type="HOGENOM" id="CLU_118472_1_0_6"/>
<dbReference type="CDD" id="cd10548">
    <property type="entry name" value="cupin_CDO"/>
    <property type="match status" value="1"/>
</dbReference>
<keyword evidence="3 7" id="KW-0223">Dioxygenase</keyword>
<dbReference type="InterPro" id="IPR010300">
    <property type="entry name" value="CDO_1"/>
</dbReference>
<keyword evidence="2 6" id="KW-0479">Metal-binding</keyword>
<gene>
    <name evidence="7" type="ordered locus">Shew_3576</name>
</gene>
<evidence type="ECO:0000256" key="4">
    <source>
        <dbReference type="ARBA" id="ARBA00023002"/>
    </source>
</evidence>
<evidence type="ECO:0000256" key="6">
    <source>
        <dbReference type="PIRSR" id="PIRSR610300-51"/>
    </source>
</evidence>
<feature type="binding site" evidence="6">
    <location>
        <position position="171"/>
    </location>
    <ligand>
        <name>Fe cation</name>
        <dbReference type="ChEBI" id="CHEBI:24875"/>
        <note>catalytic</note>
    </ligand>
</feature>
<dbReference type="GO" id="GO:0016702">
    <property type="term" value="F:oxidoreductase activity, acting on single donors with incorporation of molecular oxygen, incorporation of two atoms of oxygen"/>
    <property type="evidence" value="ECO:0007669"/>
    <property type="project" value="InterPro"/>
</dbReference>
<evidence type="ECO:0000313" key="7">
    <source>
        <dbReference type="EMBL" id="ABO25442.1"/>
    </source>
</evidence>
<dbReference type="Gene3D" id="1.20.5.440">
    <property type="entry name" value="ATP synthase delta/epsilon subunit, C-terminal domain"/>
    <property type="match status" value="1"/>
</dbReference>
<evidence type="ECO:0000256" key="2">
    <source>
        <dbReference type="ARBA" id="ARBA00022723"/>
    </source>
</evidence>
<comment type="similarity">
    <text evidence="1">Belongs to the cysteine dioxygenase family.</text>
</comment>
<dbReference type="SUPFAM" id="SSF51182">
    <property type="entry name" value="RmlC-like cupins"/>
    <property type="match status" value="1"/>
</dbReference>
<evidence type="ECO:0000256" key="1">
    <source>
        <dbReference type="ARBA" id="ARBA00006622"/>
    </source>
</evidence>
<organism evidence="7 8">
    <name type="scientific">Shewanella loihica (strain ATCC BAA-1088 / PV-4)</name>
    <dbReference type="NCBI Taxonomy" id="323850"/>
    <lineage>
        <taxon>Bacteria</taxon>
        <taxon>Pseudomonadati</taxon>
        <taxon>Pseudomonadota</taxon>
        <taxon>Gammaproteobacteria</taxon>
        <taxon>Alteromonadales</taxon>
        <taxon>Shewanellaceae</taxon>
        <taxon>Shewanella</taxon>
    </lineage>
</organism>
<keyword evidence="5 6" id="KW-0408">Iron</keyword>
<dbReference type="Proteomes" id="UP000001558">
    <property type="component" value="Chromosome"/>
</dbReference>
<dbReference type="PANTHER" id="PTHR12918:SF1">
    <property type="entry name" value="CYSTEINE DIOXYGENASE TYPE 1"/>
    <property type="match status" value="1"/>
</dbReference>
<dbReference type="PANTHER" id="PTHR12918">
    <property type="entry name" value="CYSTEINE DIOXYGENASE"/>
    <property type="match status" value="1"/>
</dbReference>
<evidence type="ECO:0000256" key="3">
    <source>
        <dbReference type="ARBA" id="ARBA00022964"/>
    </source>
</evidence>
<evidence type="ECO:0000256" key="5">
    <source>
        <dbReference type="ARBA" id="ARBA00023004"/>
    </source>
</evidence>
<keyword evidence="8" id="KW-1185">Reference proteome</keyword>